<organism evidence="3 4">
    <name type="scientific">Streptomyces tremellae</name>
    <dbReference type="NCBI Taxonomy" id="1124239"/>
    <lineage>
        <taxon>Bacteria</taxon>
        <taxon>Bacillati</taxon>
        <taxon>Actinomycetota</taxon>
        <taxon>Actinomycetes</taxon>
        <taxon>Kitasatosporales</taxon>
        <taxon>Streptomycetaceae</taxon>
        <taxon>Streptomyces</taxon>
    </lineage>
</organism>
<evidence type="ECO:0000313" key="4">
    <source>
        <dbReference type="Proteomes" id="UP001499884"/>
    </source>
</evidence>
<feature type="domain" description="Nucleoside diphosphate kinase-like" evidence="2">
    <location>
        <begin position="54"/>
        <end position="190"/>
    </location>
</feature>
<dbReference type="SUPFAM" id="SSF54919">
    <property type="entry name" value="Nucleoside diphosphate kinase, NDK"/>
    <property type="match status" value="1"/>
</dbReference>
<evidence type="ECO:0000256" key="1">
    <source>
        <dbReference type="PROSITE-ProRule" id="PRU00706"/>
    </source>
</evidence>
<reference evidence="4" key="1">
    <citation type="journal article" date="2019" name="Int. J. Syst. Evol. Microbiol.">
        <title>The Global Catalogue of Microorganisms (GCM) 10K type strain sequencing project: providing services to taxonomists for standard genome sequencing and annotation.</title>
        <authorList>
            <consortium name="The Broad Institute Genomics Platform"/>
            <consortium name="The Broad Institute Genome Sequencing Center for Infectious Disease"/>
            <person name="Wu L."/>
            <person name="Ma J."/>
        </authorList>
    </citation>
    <scope>NUCLEOTIDE SEQUENCE [LARGE SCALE GENOMIC DNA]</scope>
    <source>
        <strain evidence="4">JCM 30846</strain>
    </source>
</reference>
<accession>A0ABP7E0C3</accession>
<comment type="caution">
    <text evidence="3">The sequence shown here is derived from an EMBL/GenBank/DDBJ whole genome shotgun (WGS) entry which is preliminary data.</text>
</comment>
<comment type="caution">
    <text evidence="1">Lacks conserved residue(s) required for the propagation of feature annotation.</text>
</comment>
<dbReference type="Pfam" id="PF00334">
    <property type="entry name" value="NDK"/>
    <property type="match status" value="1"/>
</dbReference>
<evidence type="ECO:0000313" key="3">
    <source>
        <dbReference type="EMBL" id="GAA3710450.1"/>
    </source>
</evidence>
<dbReference type="EMBL" id="BAABEP010000002">
    <property type="protein sequence ID" value="GAA3710450.1"/>
    <property type="molecule type" value="Genomic_DNA"/>
</dbReference>
<evidence type="ECO:0000259" key="2">
    <source>
        <dbReference type="Pfam" id="PF00334"/>
    </source>
</evidence>
<name>A0ABP7E0C3_9ACTN</name>
<keyword evidence="4" id="KW-1185">Reference proteome</keyword>
<gene>
    <name evidence="3" type="ORF">GCM10023082_05420</name>
</gene>
<dbReference type="InterPro" id="IPR034907">
    <property type="entry name" value="NDK-like_dom"/>
</dbReference>
<proteinExistence type="inferred from homology"/>
<dbReference type="Proteomes" id="UP001499884">
    <property type="component" value="Unassembled WGS sequence"/>
</dbReference>
<protein>
    <recommendedName>
        <fullName evidence="2">Nucleoside diphosphate kinase-like domain-containing protein</fullName>
    </recommendedName>
</protein>
<dbReference type="PROSITE" id="PS51374">
    <property type="entry name" value="NDPK_LIKE"/>
    <property type="match status" value="1"/>
</dbReference>
<dbReference type="InterPro" id="IPR036850">
    <property type="entry name" value="NDK-like_dom_sf"/>
</dbReference>
<comment type="similarity">
    <text evidence="1">Belongs to the NDK family.</text>
</comment>
<dbReference type="Gene3D" id="3.30.70.141">
    <property type="entry name" value="Nucleoside diphosphate kinase-like domain"/>
    <property type="match status" value="1"/>
</dbReference>
<sequence>MGQGWADMPAPAPDRLTREPEKARHYAFDPLVREGWATLVGVLGAGEAERFAFETALLWVRPDAVAAGAAADVLARVEADGFTPVGASAVRLERAGVRALWWWQLHRATAERLLLLDAVVELGPGLLVLYRHPGGDAARRLTRLKGGNDPAGRPADSLRSVAGSPNRLLTMVHTSDDPLDVVRELAAFLPWRERAALVASAHASSPSAPQSVVQAPLAVVMASYAPAKGLAAADALPGRVPAQREAAFAELVRDITAEGTGRRWEAVERWSRQVPLLTDGAVR</sequence>